<keyword evidence="3" id="KW-1185">Reference proteome</keyword>
<proteinExistence type="predicted"/>
<reference evidence="2" key="1">
    <citation type="submission" date="2023-05" db="EMBL/GenBank/DDBJ databases">
        <title>Nepenthes gracilis genome sequencing.</title>
        <authorList>
            <person name="Fukushima K."/>
        </authorList>
    </citation>
    <scope>NUCLEOTIDE SEQUENCE</scope>
    <source>
        <strain evidence="2">SING2019-196</strain>
    </source>
</reference>
<organism evidence="2 3">
    <name type="scientific">Nepenthes gracilis</name>
    <name type="common">Slender pitcher plant</name>
    <dbReference type="NCBI Taxonomy" id="150966"/>
    <lineage>
        <taxon>Eukaryota</taxon>
        <taxon>Viridiplantae</taxon>
        <taxon>Streptophyta</taxon>
        <taxon>Embryophyta</taxon>
        <taxon>Tracheophyta</taxon>
        <taxon>Spermatophyta</taxon>
        <taxon>Magnoliopsida</taxon>
        <taxon>eudicotyledons</taxon>
        <taxon>Gunneridae</taxon>
        <taxon>Pentapetalae</taxon>
        <taxon>Caryophyllales</taxon>
        <taxon>Nepenthaceae</taxon>
        <taxon>Nepenthes</taxon>
    </lineage>
</organism>
<gene>
    <name evidence="2" type="ORF">Nepgr_018549</name>
</gene>
<feature type="region of interest" description="Disordered" evidence="1">
    <location>
        <begin position="28"/>
        <end position="47"/>
    </location>
</feature>
<evidence type="ECO:0000256" key="1">
    <source>
        <dbReference type="SAM" id="MobiDB-lite"/>
    </source>
</evidence>
<evidence type="ECO:0000313" key="2">
    <source>
        <dbReference type="EMBL" id="GMH16708.1"/>
    </source>
</evidence>
<name>A0AAD3XTI2_NEPGR</name>
<dbReference type="EMBL" id="BSYO01000017">
    <property type="protein sequence ID" value="GMH16708.1"/>
    <property type="molecule type" value="Genomic_DNA"/>
</dbReference>
<evidence type="ECO:0000313" key="3">
    <source>
        <dbReference type="Proteomes" id="UP001279734"/>
    </source>
</evidence>
<dbReference type="Proteomes" id="UP001279734">
    <property type="component" value="Unassembled WGS sequence"/>
</dbReference>
<comment type="caution">
    <text evidence="2">The sequence shown here is derived from an EMBL/GenBank/DDBJ whole genome shotgun (WGS) entry which is preliminary data.</text>
</comment>
<protein>
    <submittedName>
        <fullName evidence="2">Uncharacterized protein</fullName>
    </submittedName>
</protein>
<dbReference type="AlphaFoldDB" id="A0AAD3XTI2"/>
<sequence>MEIIGSERTDIMALKSIEPKLRLATGQVRSAPKMEAEPLPLLPKTGEKPVNVTEDILLQSLPQEQNSSNPRFLKIPQTSKNKIPKTMIMSQMI</sequence>
<accession>A0AAD3XTI2</accession>